<organism evidence="3 4">
    <name type="scientific">Streptosporangium oxazolinicum</name>
    <dbReference type="NCBI Taxonomy" id="909287"/>
    <lineage>
        <taxon>Bacteria</taxon>
        <taxon>Bacillati</taxon>
        <taxon>Actinomycetota</taxon>
        <taxon>Actinomycetes</taxon>
        <taxon>Streptosporangiales</taxon>
        <taxon>Streptosporangiaceae</taxon>
        <taxon>Streptosporangium</taxon>
    </lineage>
</organism>
<feature type="transmembrane region" description="Helical" evidence="2">
    <location>
        <begin position="6"/>
        <end position="27"/>
    </location>
</feature>
<feature type="compositionally biased region" description="Gly residues" evidence="1">
    <location>
        <begin position="231"/>
        <end position="260"/>
    </location>
</feature>
<evidence type="ECO:0000313" key="4">
    <source>
        <dbReference type="Proteomes" id="UP001501251"/>
    </source>
</evidence>
<sequence>MQTVQIVVVVGFALLVVAVLVALRLAVRPSRVYEGPELTPYELALLAGGRGRAVDTALASLTAAGGAVRARRDGRLTPVSGQVGVFTQPLQTEILDLLRVRGEGVPVWEVRNAVSWGPAVTMLIARLRDLALIDAPGSGRADPTHPNRAGKVALAHYRLRHREDRSLPPRAGGRVDGDELNILGVALHGLKQLEDGQLAAALSMSGRPSSSAPRRRASRSGASGASAGSYGFYGGDGGGSDSGSGSSCGGGGGGGCGGSS</sequence>
<keyword evidence="4" id="KW-1185">Reference proteome</keyword>
<accession>A0ABP8BB95</accession>
<feature type="compositionally biased region" description="Low complexity" evidence="1">
    <location>
        <begin position="219"/>
        <end position="230"/>
    </location>
</feature>
<keyword evidence="2" id="KW-0472">Membrane</keyword>
<dbReference type="Proteomes" id="UP001501251">
    <property type="component" value="Unassembled WGS sequence"/>
</dbReference>
<dbReference type="EMBL" id="BAABAQ010000012">
    <property type="protein sequence ID" value="GAA4202610.1"/>
    <property type="molecule type" value="Genomic_DNA"/>
</dbReference>
<dbReference type="NCBIfam" id="TIGR04222">
    <property type="entry name" value="near_uncomplex"/>
    <property type="match status" value="1"/>
</dbReference>
<evidence type="ECO:0000256" key="2">
    <source>
        <dbReference type="SAM" id="Phobius"/>
    </source>
</evidence>
<evidence type="ECO:0000313" key="3">
    <source>
        <dbReference type="EMBL" id="GAA4202610.1"/>
    </source>
</evidence>
<reference evidence="4" key="1">
    <citation type="journal article" date="2019" name="Int. J. Syst. Evol. Microbiol.">
        <title>The Global Catalogue of Microorganisms (GCM) 10K type strain sequencing project: providing services to taxonomists for standard genome sequencing and annotation.</title>
        <authorList>
            <consortium name="The Broad Institute Genomics Platform"/>
            <consortium name="The Broad Institute Genome Sequencing Center for Infectious Disease"/>
            <person name="Wu L."/>
            <person name="Ma J."/>
        </authorList>
    </citation>
    <scope>NUCLEOTIDE SEQUENCE [LARGE SCALE GENOMIC DNA]</scope>
    <source>
        <strain evidence="4">JCM 17388</strain>
    </source>
</reference>
<proteinExistence type="predicted"/>
<dbReference type="RefSeq" id="WP_344921378.1">
    <property type="nucleotide sequence ID" value="NZ_BAABAQ010000012.1"/>
</dbReference>
<keyword evidence="2" id="KW-1133">Transmembrane helix</keyword>
<comment type="caution">
    <text evidence="3">The sequence shown here is derived from an EMBL/GenBank/DDBJ whole genome shotgun (WGS) entry which is preliminary data.</text>
</comment>
<evidence type="ECO:0000256" key="1">
    <source>
        <dbReference type="SAM" id="MobiDB-lite"/>
    </source>
</evidence>
<dbReference type="InterPro" id="IPR026467">
    <property type="entry name" value="Ser/Gly_Cys_C_dom"/>
</dbReference>
<feature type="region of interest" description="Disordered" evidence="1">
    <location>
        <begin position="202"/>
        <end position="260"/>
    </location>
</feature>
<evidence type="ECO:0008006" key="5">
    <source>
        <dbReference type="Google" id="ProtNLM"/>
    </source>
</evidence>
<keyword evidence="2" id="KW-0812">Transmembrane</keyword>
<gene>
    <name evidence="3" type="ORF">GCM10022252_59030</name>
</gene>
<name>A0ABP8BB95_9ACTN</name>
<protein>
    <recommendedName>
        <fullName evidence="5">TIGR04222 domain-containing membrane protein</fullName>
    </recommendedName>
</protein>